<gene>
    <name evidence="3" type="primary">LOC111020592</name>
</gene>
<dbReference type="Proteomes" id="UP000504603">
    <property type="component" value="Unplaced"/>
</dbReference>
<evidence type="ECO:0000313" key="3">
    <source>
        <dbReference type="RefSeq" id="XP_022152985.1"/>
    </source>
</evidence>
<proteinExistence type="predicted"/>
<dbReference type="RefSeq" id="XP_022152985.1">
    <property type="nucleotide sequence ID" value="XM_022297293.1"/>
</dbReference>
<feature type="chain" id="PRO_5026970709" evidence="1">
    <location>
        <begin position="25"/>
        <end position="173"/>
    </location>
</feature>
<feature type="signal peptide" evidence="1">
    <location>
        <begin position="1"/>
        <end position="24"/>
    </location>
</feature>
<reference evidence="3" key="1">
    <citation type="submission" date="2025-08" db="UniProtKB">
        <authorList>
            <consortium name="RefSeq"/>
        </authorList>
    </citation>
    <scope>IDENTIFICATION</scope>
    <source>
        <strain evidence="3">OHB3-1</strain>
    </source>
</reference>
<sequence>MALASFVTALSFLILLPTVELSTAHFLKGNVSCLDCHASYDLSGTVVMVKCDKVDKVVTATTGKDGFFEAELHPSSDGRDCEARLAGRPNQIYSATNTIVAGIVRGDGGVYGISTPLAFCTACRSISSEAVKYCKAAGRKFGSSKTFNLPLPPEWGLAPSSYYFPFFPIIGVP</sequence>
<accession>A0A6J1DFG9</accession>
<evidence type="ECO:0000256" key="1">
    <source>
        <dbReference type="SAM" id="SignalP"/>
    </source>
</evidence>
<keyword evidence="1" id="KW-0732">Signal</keyword>
<organism evidence="2 3">
    <name type="scientific">Momordica charantia</name>
    <name type="common">Bitter gourd</name>
    <name type="synonym">Balsam pear</name>
    <dbReference type="NCBI Taxonomy" id="3673"/>
    <lineage>
        <taxon>Eukaryota</taxon>
        <taxon>Viridiplantae</taxon>
        <taxon>Streptophyta</taxon>
        <taxon>Embryophyta</taxon>
        <taxon>Tracheophyta</taxon>
        <taxon>Spermatophyta</taxon>
        <taxon>Magnoliopsida</taxon>
        <taxon>eudicotyledons</taxon>
        <taxon>Gunneridae</taxon>
        <taxon>Pentapetalae</taxon>
        <taxon>rosids</taxon>
        <taxon>fabids</taxon>
        <taxon>Cucurbitales</taxon>
        <taxon>Cucurbitaceae</taxon>
        <taxon>Momordiceae</taxon>
        <taxon>Momordica</taxon>
    </lineage>
</organism>
<dbReference type="AlphaFoldDB" id="A0A6J1DFG9"/>
<dbReference type="KEGG" id="mcha:111020592"/>
<dbReference type="OrthoDB" id="1104395at2759"/>
<protein>
    <submittedName>
        <fullName evidence="3">Uncharacterized protein LOC111020592 isoform X1</fullName>
    </submittedName>
</protein>
<keyword evidence="2" id="KW-1185">Reference proteome</keyword>
<dbReference type="Pfam" id="PF01190">
    <property type="entry name" value="Pollen_Ole_e_1"/>
    <property type="match status" value="1"/>
</dbReference>
<dbReference type="GeneID" id="111020592"/>
<evidence type="ECO:0000313" key="2">
    <source>
        <dbReference type="Proteomes" id="UP000504603"/>
    </source>
</evidence>
<name>A0A6J1DFG9_MOMCH</name>